<dbReference type="RefSeq" id="WP_274046348.1">
    <property type="nucleotide sequence ID" value="NZ_JANCPR020000031.1"/>
</dbReference>
<dbReference type="PANTHER" id="PTHR42923:SF20">
    <property type="entry name" value="FLAVIN-CONTAINING AMINE OXIDASEDEHYDROGENASE"/>
    <property type="match status" value="1"/>
</dbReference>
<dbReference type="PANTHER" id="PTHR42923">
    <property type="entry name" value="PROTOPORPHYRINOGEN OXIDASE"/>
    <property type="match status" value="1"/>
</dbReference>
<sequence>MRIGIAGGGLAGLAVAWLLDGVHETVLVEERPRLGGNAESVTVRHGGRQHQVDLGVRETSPQSFTTWLRIAQLVGVTAEEFVVSRASRTLTRDPATTPLWVSPSEPGSTGRPVTSSGSVHRALLRLATDAARWEAEDLPWETTLGEAVSAWRLPEPLTSEAVCALPASLFGCTLDEARTLSARAVGALYADPQPDLERAPELTFLRGGADSLTAALAAKLRTASVHLDVPLRHVVRKGGDFELIDAAGHAYAVDAVVLALPADRAAAVLDALAGTDGIRTALADIPHRNLTYGLHLDPFGMPADRRAWSADNVTLHGPWSETTTWYGPATGDDLFVSQLTHRDALPRLELARSHFRTQLPTPAAHRARARLAAVQGRGGLFIAGRTTADVDTQETALYSAAAVARQLAPESGRIRQVLRGTERT</sequence>
<dbReference type="Pfam" id="PF01593">
    <property type="entry name" value="Amino_oxidase"/>
    <property type="match status" value="1"/>
</dbReference>
<evidence type="ECO:0000313" key="3">
    <source>
        <dbReference type="EMBL" id="MDJ1135661.1"/>
    </source>
</evidence>
<dbReference type="InterPro" id="IPR002937">
    <property type="entry name" value="Amino_oxidase"/>
</dbReference>
<dbReference type="SUPFAM" id="SSF51905">
    <property type="entry name" value="FAD/NAD(P)-binding domain"/>
    <property type="match status" value="1"/>
</dbReference>
<feature type="region of interest" description="Disordered" evidence="1">
    <location>
        <begin position="94"/>
        <end position="116"/>
    </location>
</feature>
<keyword evidence="4" id="KW-1185">Reference proteome</keyword>
<reference evidence="3 4" key="1">
    <citation type="submission" date="2023-05" db="EMBL/GenBank/DDBJ databases">
        <title>Streptantibioticus silvisoli sp. nov., acidotolerant actinomycetes 1 from pine litter.</title>
        <authorList>
            <person name="Swiecimska M."/>
            <person name="Golinska P."/>
            <person name="Sangal V."/>
            <person name="Wachnowicz B."/>
            <person name="Goodfellow M."/>
        </authorList>
    </citation>
    <scope>NUCLEOTIDE SEQUENCE [LARGE SCALE GENOMIC DNA]</scope>
    <source>
        <strain evidence="3 4">DSM 42109</strain>
    </source>
</reference>
<dbReference type="Gene3D" id="3.90.660.20">
    <property type="entry name" value="Protoporphyrinogen oxidase, mitochondrial, domain 2"/>
    <property type="match status" value="1"/>
</dbReference>
<comment type="caution">
    <text evidence="3">The sequence shown here is derived from an EMBL/GenBank/DDBJ whole genome shotgun (WGS) entry which is preliminary data.</text>
</comment>
<accession>A0ABT7A2Z5</accession>
<dbReference type="Gene3D" id="1.10.3110.10">
    <property type="entry name" value="protoporphyrinogen ix oxidase, domain 3"/>
    <property type="match status" value="1"/>
</dbReference>
<feature type="domain" description="Amine oxidase" evidence="2">
    <location>
        <begin position="10"/>
        <end position="266"/>
    </location>
</feature>
<dbReference type="EMBL" id="JANCPR020000031">
    <property type="protein sequence ID" value="MDJ1135661.1"/>
    <property type="molecule type" value="Genomic_DNA"/>
</dbReference>
<name>A0ABT7A2Z5_9ACTN</name>
<protein>
    <submittedName>
        <fullName evidence="3">FAD-dependent oxidoreductase</fullName>
    </submittedName>
</protein>
<evidence type="ECO:0000313" key="4">
    <source>
        <dbReference type="Proteomes" id="UP001214441"/>
    </source>
</evidence>
<dbReference type="Gene3D" id="3.50.50.60">
    <property type="entry name" value="FAD/NAD(P)-binding domain"/>
    <property type="match status" value="1"/>
</dbReference>
<dbReference type="InterPro" id="IPR036188">
    <property type="entry name" value="FAD/NAD-bd_sf"/>
</dbReference>
<evidence type="ECO:0000259" key="2">
    <source>
        <dbReference type="Pfam" id="PF01593"/>
    </source>
</evidence>
<evidence type="ECO:0000256" key="1">
    <source>
        <dbReference type="SAM" id="MobiDB-lite"/>
    </source>
</evidence>
<gene>
    <name evidence="3" type="ORF">NMN56_027650</name>
</gene>
<proteinExistence type="predicted"/>
<feature type="compositionally biased region" description="Polar residues" evidence="1">
    <location>
        <begin position="105"/>
        <end position="116"/>
    </location>
</feature>
<organism evidence="3 4">
    <name type="scientific">Streptomyces iconiensis</name>
    <dbReference type="NCBI Taxonomy" id="1384038"/>
    <lineage>
        <taxon>Bacteria</taxon>
        <taxon>Bacillati</taxon>
        <taxon>Actinomycetota</taxon>
        <taxon>Actinomycetes</taxon>
        <taxon>Kitasatosporales</taxon>
        <taxon>Streptomycetaceae</taxon>
        <taxon>Streptomyces</taxon>
    </lineage>
</organism>
<dbReference type="Proteomes" id="UP001214441">
    <property type="component" value="Unassembled WGS sequence"/>
</dbReference>
<dbReference type="InterPro" id="IPR050464">
    <property type="entry name" value="Zeta_carotene_desat/Oxidored"/>
</dbReference>